<dbReference type="EMBL" id="JAMDLW010000070">
    <property type="protein sequence ID" value="MCY9523428.1"/>
    <property type="molecule type" value="Genomic_DNA"/>
</dbReference>
<keyword evidence="2" id="KW-1185">Reference proteome</keyword>
<comment type="caution">
    <text evidence="1">The sequence shown here is derived from an EMBL/GenBank/DDBJ whole genome shotgun (WGS) entry which is preliminary data.</text>
</comment>
<accession>A0ABT4E4J3</accession>
<proteinExistence type="predicted"/>
<dbReference type="RefSeq" id="WP_087433026.1">
    <property type="nucleotide sequence ID" value="NZ_JAMDLV010000039.1"/>
</dbReference>
<reference evidence="1 2" key="1">
    <citation type="submission" date="2022-05" db="EMBL/GenBank/DDBJ databases">
        <title>Genome Sequencing of Bee-Associated Microbes.</title>
        <authorList>
            <person name="Dunlap C."/>
        </authorList>
    </citation>
    <scope>NUCLEOTIDE SEQUENCE [LARGE SCALE GENOMIC DNA]</scope>
    <source>
        <strain evidence="1 2">NRRL NRS-1438</strain>
    </source>
</reference>
<organism evidence="1 2">
    <name type="scientific">Paenibacillus apiarius</name>
    <dbReference type="NCBI Taxonomy" id="46240"/>
    <lineage>
        <taxon>Bacteria</taxon>
        <taxon>Bacillati</taxon>
        <taxon>Bacillota</taxon>
        <taxon>Bacilli</taxon>
        <taxon>Bacillales</taxon>
        <taxon>Paenibacillaceae</taxon>
        <taxon>Paenibacillus</taxon>
    </lineage>
</organism>
<evidence type="ECO:0000313" key="1">
    <source>
        <dbReference type="EMBL" id="MCY9523428.1"/>
    </source>
</evidence>
<evidence type="ECO:0000313" key="2">
    <source>
        <dbReference type="Proteomes" id="UP001207626"/>
    </source>
</evidence>
<name>A0ABT4E4J3_9BACL</name>
<dbReference type="Proteomes" id="UP001207626">
    <property type="component" value="Unassembled WGS sequence"/>
</dbReference>
<gene>
    <name evidence="1" type="ORF">M5X09_27910</name>
</gene>
<protein>
    <submittedName>
        <fullName evidence="1">Uncharacterized protein</fullName>
    </submittedName>
</protein>
<sequence length="132" mass="15796">MWMVHDNVIFSYEVDLQNDQITIHTKYDDSRLVEETDIVFTDVFNHSFEQQLKGSIILDIIESNIEQFIKDNSELLEKNKKYCWPMIFESIDEIEKTIIEGRYKYIILMSSYGMNGWVLAKNFEIITRKIKE</sequence>